<dbReference type="AlphaFoldDB" id="A0ABC8AV77"/>
<dbReference type="Gene3D" id="2.160.10.10">
    <property type="entry name" value="Hexapeptide repeat proteins"/>
    <property type="match status" value="1"/>
</dbReference>
<gene>
    <name evidence="6" type="ORF">NS506_04069</name>
</gene>
<accession>A0ABC8AV77</accession>
<dbReference type="GO" id="GO:0046677">
    <property type="term" value="P:response to antibiotic"/>
    <property type="evidence" value="ECO:0007669"/>
    <property type="project" value="UniProtKB-KW"/>
</dbReference>
<comment type="similarity">
    <text evidence="1">Belongs to the transferase hexapeptide repeat family.</text>
</comment>
<dbReference type="InterPro" id="IPR001451">
    <property type="entry name" value="Hexapep"/>
</dbReference>
<evidence type="ECO:0000256" key="3">
    <source>
        <dbReference type="ARBA" id="ARBA00022737"/>
    </source>
</evidence>
<sequence length="250" mass="27341">MTVIPDPSQRFPLPHAHRTVFLKPHVTAPNIEVGDYTYADDPDDATAFEARNVLYAFGPEKLIIGKFCAIAAGTRFIMAGANHATSGVSTFPFTIFGGTWAEETMDIITSIPSKGDTVVGNDVWFGYNTLIMPGVTIGDGAIIATGAVVTADVPPYTIVGGNPATVVKQRYPDADVARLLRAAWWDWPVELVTENVRAIMGGTRPRSSASPCTTGCWRTDQRRNRFRGVSIDHFWHAVQSGTHRHPERCR</sequence>
<dbReference type="Proteomes" id="UP000180166">
    <property type="component" value="Chromosome"/>
</dbReference>
<dbReference type="EC" id="2.3.1.-" evidence="6"/>
<reference evidence="6 7" key="1">
    <citation type="submission" date="2016-10" db="EMBL/GenBank/DDBJ databases">
        <title>Genome sequence of Nocardia seriolae strain EM150506, isolated from Anguila japonica.</title>
        <authorList>
            <person name="Han H.-J."/>
        </authorList>
    </citation>
    <scope>NUCLEOTIDE SEQUENCE [LARGE SCALE GENOMIC DNA]</scope>
    <source>
        <strain evidence="6 7">EM150506</strain>
    </source>
</reference>
<dbReference type="InterPro" id="IPR050179">
    <property type="entry name" value="Trans_hexapeptide_repeat"/>
</dbReference>
<dbReference type="Pfam" id="PF00132">
    <property type="entry name" value="Hexapep"/>
    <property type="match status" value="1"/>
</dbReference>
<keyword evidence="5 6" id="KW-0012">Acyltransferase</keyword>
<dbReference type="GO" id="GO:0016746">
    <property type="term" value="F:acyltransferase activity"/>
    <property type="evidence" value="ECO:0007669"/>
    <property type="project" value="UniProtKB-KW"/>
</dbReference>
<keyword evidence="3" id="KW-0677">Repeat</keyword>
<dbReference type="PANTHER" id="PTHR43300:SF11">
    <property type="entry name" value="ACETYLTRANSFERASE RV3034C-RELATED"/>
    <property type="match status" value="1"/>
</dbReference>
<evidence type="ECO:0000313" key="6">
    <source>
        <dbReference type="EMBL" id="APA98117.1"/>
    </source>
</evidence>
<dbReference type="FunFam" id="2.160.10.10:FF:000037">
    <property type="entry name" value="Streptogramin A acetyltransferase"/>
    <property type="match status" value="1"/>
</dbReference>
<dbReference type="CDD" id="cd03349">
    <property type="entry name" value="LbH_XAT"/>
    <property type="match status" value="1"/>
</dbReference>
<name>A0ABC8AV77_9NOCA</name>
<dbReference type="InterPro" id="IPR011004">
    <property type="entry name" value="Trimer_LpxA-like_sf"/>
</dbReference>
<organism evidence="6 7">
    <name type="scientific">Nocardia seriolae</name>
    <dbReference type="NCBI Taxonomy" id="37332"/>
    <lineage>
        <taxon>Bacteria</taxon>
        <taxon>Bacillati</taxon>
        <taxon>Actinomycetota</taxon>
        <taxon>Actinomycetes</taxon>
        <taxon>Mycobacteriales</taxon>
        <taxon>Nocardiaceae</taxon>
        <taxon>Nocardia</taxon>
    </lineage>
</organism>
<proteinExistence type="inferred from homology"/>
<evidence type="ECO:0000313" key="7">
    <source>
        <dbReference type="Proteomes" id="UP000180166"/>
    </source>
</evidence>
<keyword evidence="2 6" id="KW-0808">Transferase</keyword>
<dbReference type="PANTHER" id="PTHR43300">
    <property type="entry name" value="ACETYLTRANSFERASE"/>
    <property type="match status" value="1"/>
</dbReference>
<dbReference type="SUPFAM" id="SSF51161">
    <property type="entry name" value="Trimeric LpxA-like enzymes"/>
    <property type="match status" value="1"/>
</dbReference>
<evidence type="ECO:0000256" key="5">
    <source>
        <dbReference type="ARBA" id="ARBA00023315"/>
    </source>
</evidence>
<dbReference type="EMBL" id="CP017839">
    <property type="protein sequence ID" value="APA98117.1"/>
    <property type="molecule type" value="Genomic_DNA"/>
</dbReference>
<evidence type="ECO:0000256" key="1">
    <source>
        <dbReference type="ARBA" id="ARBA00007274"/>
    </source>
</evidence>
<keyword evidence="4" id="KW-0046">Antibiotic resistance</keyword>
<dbReference type="KEGG" id="nsr:NS506_04069"/>
<evidence type="ECO:0000256" key="2">
    <source>
        <dbReference type="ARBA" id="ARBA00022679"/>
    </source>
</evidence>
<protein>
    <submittedName>
        <fullName evidence="6">Streptogramin A acetyltransferase</fullName>
        <ecNumber evidence="6">2.3.1.-</ecNumber>
    </submittedName>
</protein>
<evidence type="ECO:0000256" key="4">
    <source>
        <dbReference type="ARBA" id="ARBA00023251"/>
    </source>
</evidence>